<dbReference type="GeneID" id="25900679"/>
<organism evidence="2 3">
    <name type="scientific">Sphaeroforma arctica JP610</name>
    <dbReference type="NCBI Taxonomy" id="667725"/>
    <lineage>
        <taxon>Eukaryota</taxon>
        <taxon>Ichthyosporea</taxon>
        <taxon>Ichthyophonida</taxon>
        <taxon>Sphaeroforma</taxon>
    </lineage>
</organism>
<dbReference type="OrthoDB" id="2119662at2759"/>
<keyword evidence="3" id="KW-1185">Reference proteome</keyword>
<evidence type="ECO:0000313" key="3">
    <source>
        <dbReference type="Proteomes" id="UP000054560"/>
    </source>
</evidence>
<accession>A0A0L0GFY4</accession>
<reference evidence="2 3" key="1">
    <citation type="submission" date="2011-02" db="EMBL/GenBank/DDBJ databases">
        <title>The Genome Sequence of Sphaeroforma arctica JP610.</title>
        <authorList>
            <consortium name="The Broad Institute Genome Sequencing Platform"/>
            <person name="Russ C."/>
            <person name="Cuomo C."/>
            <person name="Young S.K."/>
            <person name="Zeng Q."/>
            <person name="Gargeya S."/>
            <person name="Alvarado L."/>
            <person name="Berlin A."/>
            <person name="Chapman S.B."/>
            <person name="Chen Z."/>
            <person name="Freedman E."/>
            <person name="Gellesch M."/>
            <person name="Goldberg J."/>
            <person name="Griggs A."/>
            <person name="Gujja S."/>
            <person name="Heilman E."/>
            <person name="Heiman D."/>
            <person name="Howarth C."/>
            <person name="Mehta T."/>
            <person name="Neiman D."/>
            <person name="Pearson M."/>
            <person name="Roberts A."/>
            <person name="Saif S."/>
            <person name="Shea T."/>
            <person name="Shenoy N."/>
            <person name="Sisk P."/>
            <person name="Stolte C."/>
            <person name="Sykes S."/>
            <person name="White J."/>
            <person name="Yandava C."/>
            <person name="Burger G."/>
            <person name="Gray M.W."/>
            <person name="Holland P.W.H."/>
            <person name="King N."/>
            <person name="Lang F.B.F."/>
            <person name="Roger A.J."/>
            <person name="Ruiz-Trillo I."/>
            <person name="Haas B."/>
            <person name="Nusbaum C."/>
            <person name="Birren B."/>
        </authorList>
    </citation>
    <scope>NUCLEOTIDE SEQUENCE [LARGE SCALE GENOMIC DNA]</scope>
    <source>
        <strain evidence="2 3">JP610</strain>
    </source>
</reference>
<evidence type="ECO:0000256" key="1">
    <source>
        <dbReference type="SAM" id="Phobius"/>
    </source>
</evidence>
<gene>
    <name evidence="2" type="ORF">SARC_00175</name>
</gene>
<dbReference type="Proteomes" id="UP000054560">
    <property type="component" value="Unassembled WGS sequence"/>
</dbReference>
<dbReference type="RefSeq" id="XP_014161643.1">
    <property type="nucleotide sequence ID" value="XM_014306168.1"/>
</dbReference>
<dbReference type="EMBL" id="KQ241600">
    <property type="protein sequence ID" value="KNC87741.1"/>
    <property type="molecule type" value="Genomic_DNA"/>
</dbReference>
<protein>
    <submittedName>
        <fullName evidence="2">Uncharacterized protein</fullName>
    </submittedName>
</protein>
<dbReference type="AlphaFoldDB" id="A0A0L0GFY4"/>
<keyword evidence="1" id="KW-0812">Transmembrane</keyword>
<sequence>MASLLKATGYSVVSAISINGRVFMQLVLDLLFLSPWHPLGGDPTVLTQARITLVVQIFSLAFMTGVTVWFFAQLKEQIAQFYPAYKSTTNYLSLFRPVLRFKRLVKHSLGPLFEVVLRNGVYLWFVVDMVQMGQEYAAAWYVDLNQT</sequence>
<feature type="transmembrane region" description="Helical" evidence="1">
    <location>
        <begin position="12"/>
        <end position="33"/>
    </location>
</feature>
<feature type="transmembrane region" description="Helical" evidence="1">
    <location>
        <begin position="53"/>
        <end position="72"/>
    </location>
</feature>
<evidence type="ECO:0000313" key="2">
    <source>
        <dbReference type="EMBL" id="KNC87741.1"/>
    </source>
</evidence>
<name>A0A0L0GFY4_9EUKA</name>
<keyword evidence="1" id="KW-0472">Membrane</keyword>
<keyword evidence="1" id="KW-1133">Transmembrane helix</keyword>
<proteinExistence type="predicted"/>